<dbReference type="EMBL" id="KQ977279">
    <property type="protein sequence ID" value="KYN04260.1"/>
    <property type="molecule type" value="Genomic_DNA"/>
</dbReference>
<dbReference type="Proteomes" id="UP000078542">
    <property type="component" value="Unassembled WGS sequence"/>
</dbReference>
<organism evidence="1 2">
    <name type="scientific">Cyphomyrmex costatus</name>
    <dbReference type="NCBI Taxonomy" id="456900"/>
    <lineage>
        <taxon>Eukaryota</taxon>
        <taxon>Metazoa</taxon>
        <taxon>Ecdysozoa</taxon>
        <taxon>Arthropoda</taxon>
        <taxon>Hexapoda</taxon>
        <taxon>Insecta</taxon>
        <taxon>Pterygota</taxon>
        <taxon>Neoptera</taxon>
        <taxon>Endopterygota</taxon>
        <taxon>Hymenoptera</taxon>
        <taxon>Apocrita</taxon>
        <taxon>Aculeata</taxon>
        <taxon>Formicoidea</taxon>
        <taxon>Formicidae</taxon>
        <taxon>Myrmicinae</taxon>
        <taxon>Cyphomyrmex</taxon>
    </lineage>
</organism>
<sequence>MTFCFFISIINDFMYKNQYVLGVPRFKQSIPRAGFFSTN</sequence>
<reference evidence="1 2" key="1">
    <citation type="submission" date="2016-03" db="EMBL/GenBank/DDBJ databases">
        <title>Cyphomyrmex costatus WGS genome.</title>
        <authorList>
            <person name="Nygaard S."/>
            <person name="Hu H."/>
            <person name="Boomsma J."/>
            <person name="Zhang G."/>
        </authorList>
    </citation>
    <scope>NUCLEOTIDE SEQUENCE [LARGE SCALE GENOMIC DNA]</scope>
    <source>
        <strain evidence="1">MS0001</strain>
        <tissue evidence="1">Whole body</tissue>
    </source>
</reference>
<dbReference type="AlphaFoldDB" id="A0A195CUC4"/>
<name>A0A195CUC4_9HYME</name>
<accession>A0A195CUC4</accession>
<keyword evidence="2" id="KW-1185">Reference proteome</keyword>
<protein>
    <submittedName>
        <fullName evidence="1">Uncharacterized protein</fullName>
    </submittedName>
</protein>
<proteinExistence type="predicted"/>
<gene>
    <name evidence="1" type="ORF">ALC62_05026</name>
</gene>
<evidence type="ECO:0000313" key="1">
    <source>
        <dbReference type="EMBL" id="KYN04260.1"/>
    </source>
</evidence>
<evidence type="ECO:0000313" key="2">
    <source>
        <dbReference type="Proteomes" id="UP000078542"/>
    </source>
</evidence>